<reference evidence="2" key="1">
    <citation type="submission" date="2022-11" db="UniProtKB">
        <authorList>
            <consortium name="WormBaseParasite"/>
        </authorList>
    </citation>
    <scope>IDENTIFICATION</scope>
</reference>
<evidence type="ECO:0000313" key="1">
    <source>
        <dbReference type="Proteomes" id="UP000887565"/>
    </source>
</evidence>
<dbReference type="WBParaSite" id="nRc.2.0.1.t06593-RA">
    <property type="protein sequence ID" value="nRc.2.0.1.t06593-RA"/>
    <property type="gene ID" value="nRc.2.0.1.g06593"/>
</dbReference>
<proteinExistence type="predicted"/>
<accession>A0A915HYS9</accession>
<dbReference type="Proteomes" id="UP000887565">
    <property type="component" value="Unplaced"/>
</dbReference>
<name>A0A915HYS9_ROMCU</name>
<keyword evidence="1" id="KW-1185">Reference proteome</keyword>
<sequence>MYVNSDFVGYPVAGKATIGKWTCKSTKWTTDGADNMHSNGAPQKEGKMLFYGGIHNKPLPSTSLRFA</sequence>
<organism evidence="1 2">
    <name type="scientific">Romanomermis culicivorax</name>
    <name type="common">Nematode worm</name>
    <dbReference type="NCBI Taxonomy" id="13658"/>
    <lineage>
        <taxon>Eukaryota</taxon>
        <taxon>Metazoa</taxon>
        <taxon>Ecdysozoa</taxon>
        <taxon>Nematoda</taxon>
        <taxon>Enoplea</taxon>
        <taxon>Dorylaimia</taxon>
        <taxon>Mermithida</taxon>
        <taxon>Mermithoidea</taxon>
        <taxon>Mermithidae</taxon>
        <taxon>Romanomermis</taxon>
    </lineage>
</organism>
<dbReference type="AlphaFoldDB" id="A0A915HYS9"/>
<evidence type="ECO:0000313" key="2">
    <source>
        <dbReference type="WBParaSite" id="nRc.2.0.1.t06593-RA"/>
    </source>
</evidence>
<protein>
    <submittedName>
        <fullName evidence="2">Uncharacterized protein</fullName>
    </submittedName>
</protein>